<organism evidence="2 3">
    <name type="scientific">Ephemerocybe angulata</name>
    <dbReference type="NCBI Taxonomy" id="980116"/>
    <lineage>
        <taxon>Eukaryota</taxon>
        <taxon>Fungi</taxon>
        <taxon>Dikarya</taxon>
        <taxon>Basidiomycota</taxon>
        <taxon>Agaricomycotina</taxon>
        <taxon>Agaricomycetes</taxon>
        <taxon>Agaricomycetidae</taxon>
        <taxon>Agaricales</taxon>
        <taxon>Agaricineae</taxon>
        <taxon>Psathyrellaceae</taxon>
        <taxon>Ephemerocybe</taxon>
    </lineage>
</organism>
<protein>
    <submittedName>
        <fullName evidence="2">Tetraspanin</fullName>
    </submittedName>
</protein>
<evidence type="ECO:0000313" key="2">
    <source>
        <dbReference type="EMBL" id="KAF6765020.1"/>
    </source>
</evidence>
<comment type="caution">
    <text evidence="2">The sequence shown here is derived from an EMBL/GenBank/DDBJ whole genome shotgun (WGS) entry which is preliminary data.</text>
</comment>
<reference evidence="2 3" key="1">
    <citation type="submission" date="2020-07" db="EMBL/GenBank/DDBJ databases">
        <title>Comparative genomics of pyrophilous fungi reveals a link between fire events and developmental genes.</title>
        <authorList>
            <consortium name="DOE Joint Genome Institute"/>
            <person name="Steindorff A.S."/>
            <person name="Carver A."/>
            <person name="Calhoun S."/>
            <person name="Stillman K."/>
            <person name="Liu H."/>
            <person name="Lipzen A."/>
            <person name="Pangilinan J."/>
            <person name="Labutti K."/>
            <person name="Bruns T.D."/>
            <person name="Grigoriev I.V."/>
        </authorList>
    </citation>
    <scope>NUCLEOTIDE SEQUENCE [LARGE SCALE GENOMIC DNA]</scope>
    <source>
        <strain evidence="2 3">CBS 144469</strain>
    </source>
</reference>
<feature type="transmembrane region" description="Helical" evidence="1">
    <location>
        <begin position="182"/>
        <end position="204"/>
    </location>
</feature>
<keyword evidence="3" id="KW-1185">Reference proteome</keyword>
<keyword evidence="1" id="KW-0812">Transmembrane</keyword>
<keyword evidence="1" id="KW-0472">Membrane</keyword>
<feature type="transmembrane region" description="Helical" evidence="1">
    <location>
        <begin position="81"/>
        <end position="103"/>
    </location>
</feature>
<proteinExistence type="predicted"/>
<keyword evidence="1" id="KW-1133">Transmembrane helix</keyword>
<dbReference type="OrthoDB" id="2279611at2759"/>
<dbReference type="Proteomes" id="UP000521943">
    <property type="component" value="Unassembled WGS sequence"/>
</dbReference>
<feature type="transmembrane region" description="Helical" evidence="1">
    <location>
        <begin position="48"/>
        <end position="69"/>
    </location>
</feature>
<gene>
    <name evidence="2" type="ORF">DFP72DRAFT_328912</name>
</gene>
<dbReference type="EMBL" id="JACGCI010000003">
    <property type="protein sequence ID" value="KAF6765020.1"/>
    <property type="molecule type" value="Genomic_DNA"/>
</dbReference>
<evidence type="ECO:0000256" key="1">
    <source>
        <dbReference type="SAM" id="Phobius"/>
    </source>
</evidence>
<evidence type="ECO:0000313" key="3">
    <source>
        <dbReference type="Proteomes" id="UP000521943"/>
    </source>
</evidence>
<name>A0A8H6MDY5_9AGAR</name>
<accession>A0A8H6MDY5</accession>
<sequence>MVSKALMASWAALDVLLLAAGVVSLVLSIVWRAPNILMNMVLSDADLTAGTILGIALLITFVISVTAIIQRNHVTMPLVILNYVLVADAIGVVIIGTFVWFYTLRERANFHDMWRLATRDERISLQDQFRCCGYFNGTDLAEVGGSFCTSLEVIAALPKDELETNFCVKPITGFADSTLNNIFTYVYGFMAIILCLLLATLCVIKKRNETERFKRIDAKRGGRGFV</sequence>
<dbReference type="AlphaFoldDB" id="A0A8H6MDY5"/>